<dbReference type="InterPro" id="IPR013149">
    <property type="entry name" value="ADH-like_C"/>
</dbReference>
<evidence type="ECO:0000256" key="2">
    <source>
        <dbReference type="ARBA" id="ARBA00023002"/>
    </source>
</evidence>
<evidence type="ECO:0000313" key="4">
    <source>
        <dbReference type="EMBL" id="OXM82399.1"/>
    </source>
</evidence>
<keyword evidence="1" id="KW-0521">NADP</keyword>
<dbReference type="InterPro" id="IPR020843">
    <property type="entry name" value="ER"/>
</dbReference>
<dbReference type="Pfam" id="PF08240">
    <property type="entry name" value="ADH_N"/>
    <property type="match status" value="1"/>
</dbReference>
<dbReference type="Pfam" id="PF00107">
    <property type="entry name" value="ADH_zinc_N"/>
    <property type="match status" value="1"/>
</dbReference>
<reference evidence="4 5" key="1">
    <citation type="submission" date="2017-07" db="EMBL/GenBank/DDBJ databases">
        <title>Genome sequencing and assembly of Paenibacillus rigui.</title>
        <authorList>
            <person name="Mayilraj S."/>
        </authorList>
    </citation>
    <scope>NUCLEOTIDE SEQUENCE [LARGE SCALE GENOMIC DNA]</scope>
    <source>
        <strain evidence="4 5">JCM 16352</strain>
    </source>
</reference>
<dbReference type="OrthoDB" id="9787435at2"/>
<dbReference type="GO" id="GO:0016651">
    <property type="term" value="F:oxidoreductase activity, acting on NAD(P)H"/>
    <property type="evidence" value="ECO:0007669"/>
    <property type="project" value="TreeGrafter"/>
</dbReference>
<dbReference type="PANTHER" id="PTHR48106">
    <property type="entry name" value="QUINONE OXIDOREDUCTASE PIG3-RELATED"/>
    <property type="match status" value="1"/>
</dbReference>
<dbReference type="AlphaFoldDB" id="A0A229UHM7"/>
<evidence type="ECO:0000313" key="5">
    <source>
        <dbReference type="Proteomes" id="UP000215509"/>
    </source>
</evidence>
<dbReference type="SMART" id="SM00829">
    <property type="entry name" value="PKS_ER"/>
    <property type="match status" value="1"/>
</dbReference>
<dbReference type="Proteomes" id="UP000215509">
    <property type="component" value="Unassembled WGS sequence"/>
</dbReference>
<dbReference type="CDD" id="cd05282">
    <property type="entry name" value="ETR_like"/>
    <property type="match status" value="1"/>
</dbReference>
<organism evidence="4 5">
    <name type="scientific">Paenibacillus rigui</name>
    <dbReference type="NCBI Taxonomy" id="554312"/>
    <lineage>
        <taxon>Bacteria</taxon>
        <taxon>Bacillati</taxon>
        <taxon>Bacillota</taxon>
        <taxon>Bacilli</taxon>
        <taxon>Bacillales</taxon>
        <taxon>Paenibacillaceae</taxon>
        <taxon>Paenibacillus</taxon>
    </lineage>
</organism>
<accession>A0A229UHM7</accession>
<sequence>MESILGERTIRYQSFGEPADVLRLERRTSPQPGTGEIRVRMSAQSINPSDLIPIRGAYAHRIQLPAVPGYEGIGVVEAVGRGAAPSLLGRRVLPLRGEGTWQDVVISPAEWAVPVPASIPDETAAQLFINPVTAWVVCTEVLQLKPGDVLVMNAGGSALGTLIAQLSTLLGFRFLAVIRRAADAPRLYAAGAWYVLDDSQLSDGRFKDRLAAVYELTGGQGAAASVDCVGGQAGAELVACTATGGTIVSLGLLSGQPVNLSLVAKDRVRVRLFHLRHWMQHVPVETWQRTFQQMIGLVEQKRFKLREIERSFELREVIQAVQAAEHPGRRGKILLHTRQTWKPGAW</sequence>
<dbReference type="InterPro" id="IPR036291">
    <property type="entry name" value="NAD(P)-bd_dom_sf"/>
</dbReference>
<gene>
    <name evidence="4" type="ORF">CF651_31040</name>
</gene>
<evidence type="ECO:0000256" key="1">
    <source>
        <dbReference type="ARBA" id="ARBA00022857"/>
    </source>
</evidence>
<comment type="caution">
    <text evidence="4">The sequence shown here is derived from an EMBL/GenBank/DDBJ whole genome shotgun (WGS) entry which is preliminary data.</text>
</comment>
<dbReference type="GO" id="GO:0070402">
    <property type="term" value="F:NADPH binding"/>
    <property type="evidence" value="ECO:0007669"/>
    <property type="project" value="TreeGrafter"/>
</dbReference>
<keyword evidence="5" id="KW-1185">Reference proteome</keyword>
<dbReference type="Gene3D" id="3.90.180.10">
    <property type="entry name" value="Medium-chain alcohol dehydrogenases, catalytic domain"/>
    <property type="match status" value="1"/>
</dbReference>
<name>A0A229UHM7_9BACL</name>
<dbReference type="InterPro" id="IPR013154">
    <property type="entry name" value="ADH-like_N"/>
</dbReference>
<dbReference type="Gene3D" id="3.40.50.720">
    <property type="entry name" value="NAD(P)-binding Rossmann-like Domain"/>
    <property type="match status" value="1"/>
</dbReference>
<dbReference type="EMBL" id="NMQW01000076">
    <property type="protein sequence ID" value="OXM82399.1"/>
    <property type="molecule type" value="Genomic_DNA"/>
</dbReference>
<dbReference type="RefSeq" id="WP_094018742.1">
    <property type="nucleotide sequence ID" value="NZ_NMQW01000076.1"/>
</dbReference>
<dbReference type="InterPro" id="IPR011032">
    <property type="entry name" value="GroES-like_sf"/>
</dbReference>
<feature type="domain" description="Enoyl reductase (ER)" evidence="3">
    <location>
        <begin position="17"/>
        <end position="335"/>
    </location>
</feature>
<protein>
    <submittedName>
        <fullName evidence="4">Alcohol dehydrogenase</fullName>
    </submittedName>
</protein>
<keyword evidence="2" id="KW-0560">Oxidoreductase</keyword>
<dbReference type="PANTHER" id="PTHR48106:SF2">
    <property type="entry name" value="ZN2+-BINDING DEHYDROGENASE"/>
    <property type="match status" value="1"/>
</dbReference>
<dbReference type="SUPFAM" id="SSF51735">
    <property type="entry name" value="NAD(P)-binding Rossmann-fold domains"/>
    <property type="match status" value="1"/>
</dbReference>
<proteinExistence type="predicted"/>
<evidence type="ECO:0000259" key="3">
    <source>
        <dbReference type="SMART" id="SM00829"/>
    </source>
</evidence>
<dbReference type="SUPFAM" id="SSF50129">
    <property type="entry name" value="GroES-like"/>
    <property type="match status" value="1"/>
</dbReference>